<proteinExistence type="predicted"/>
<keyword evidence="1" id="KW-0472">Membrane</keyword>
<feature type="transmembrane region" description="Helical" evidence="1">
    <location>
        <begin position="167"/>
        <end position="189"/>
    </location>
</feature>
<feature type="transmembrane region" description="Helical" evidence="1">
    <location>
        <begin position="109"/>
        <end position="131"/>
    </location>
</feature>
<organism evidence="2 3">
    <name type="scientific">Maribacter cobaltidurans</name>
    <dbReference type="NCBI Taxonomy" id="1178778"/>
    <lineage>
        <taxon>Bacteria</taxon>
        <taxon>Pseudomonadati</taxon>
        <taxon>Bacteroidota</taxon>
        <taxon>Flavobacteriia</taxon>
        <taxon>Flavobacteriales</taxon>
        <taxon>Flavobacteriaceae</taxon>
        <taxon>Maribacter</taxon>
    </lineage>
</organism>
<name>A0A223V448_9FLAO</name>
<gene>
    <name evidence="2" type="ORF">CJ263_08095</name>
</gene>
<feature type="transmembrane region" description="Helical" evidence="1">
    <location>
        <begin position="137"/>
        <end position="155"/>
    </location>
</feature>
<keyword evidence="1" id="KW-0812">Transmembrane</keyword>
<feature type="transmembrane region" description="Helical" evidence="1">
    <location>
        <begin position="414"/>
        <end position="431"/>
    </location>
</feature>
<feature type="transmembrane region" description="Helical" evidence="1">
    <location>
        <begin position="377"/>
        <end position="402"/>
    </location>
</feature>
<feature type="transmembrane region" description="Helical" evidence="1">
    <location>
        <begin position="437"/>
        <end position="455"/>
    </location>
</feature>
<evidence type="ECO:0000256" key="1">
    <source>
        <dbReference type="SAM" id="Phobius"/>
    </source>
</evidence>
<accession>A0A223V448</accession>
<evidence type="ECO:0000313" key="2">
    <source>
        <dbReference type="EMBL" id="ASV30184.1"/>
    </source>
</evidence>
<keyword evidence="1" id="KW-1133">Transmembrane helix</keyword>
<dbReference type="AlphaFoldDB" id="A0A223V448"/>
<feature type="transmembrane region" description="Helical" evidence="1">
    <location>
        <begin position="20"/>
        <end position="43"/>
    </location>
</feature>
<evidence type="ECO:0008006" key="4">
    <source>
        <dbReference type="Google" id="ProtNLM"/>
    </source>
</evidence>
<reference evidence="2 3" key="1">
    <citation type="submission" date="2017-08" db="EMBL/GenBank/DDBJ databases">
        <title>The complete genome sequence of Maribacter sp. B1, isolated from deep-sea sediment.</title>
        <authorList>
            <person name="Wu Y.-H."/>
            <person name="Cheng H."/>
            <person name="Xu X.-W."/>
        </authorList>
    </citation>
    <scope>NUCLEOTIDE SEQUENCE [LARGE SCALE GENOMIC DNA]</scope>
    <source>
        <strain evidence="2 3">B1</strain>
    </source>
</reference>
<feature type="transmembrane region" description="Helical" evidence="1">
    <location>
        <begin position="50"/>
        <end position="71"/>
    </location>
</feature>
<feature type="transmembrane region" description="Helical" evidence="1">
    <location>
        <begin position="236"/>
        <end position="256"/>
    </location>
</feature>
<sequence>MTFSREYLSLGFQAFMLNLVLFLSLSLNLMFGAVILLIIFFGLVNRIKIFYAFFLQTIFFQNTFIAFASIFIESLSIFKILHGINFLLPTLLVLFMFKKNTDYFDGKFFVKSVALISILILFYLFGIYHYGFLNSTVYLRLLITPIIYLLAGIFFARKTTLGFLNGYLKLILVICLVITMLQFLFPYTLSFFMNDLKYFNLKIGMNTWDELLEFYRSKKLFNFSWLNVRFARIGSLIKSIISLGYFLCILGLYFYWPQKKFRLFLILVLVILSVNSKGAILMLFFSIFLYFLFYRTNVSKSLAILLYIIVNIGFVVLGYYARNEHIVGFFAGIEYLFSFGNGLGFSGNLSTTMMSSFKGGQLPDLGYWTRFQNGSESVYGVLFSSLGVFSILYIYYFADIIFTLFRKLTSANSYAKILKVLALVLFVQGIYQEEAFSPYAFGLVMFLVGLNFNTINEREGVSI</sequence>
<dbReference type="KEGG" id="marb:CJ263_08095"/>
<dbReference type="Proteomes" id="UP000215244">
    <property type="component" value="Chromosome"/>
</dbReference>
<dbReference type="EMBL" id="CP022957">
    <property type="protein sequence ID" value="ASV30184.1"/>
    <property type="molecule type" value="Genomic_DNA"/>
</dbReference>
<feature type="transmembrane region" description="Helical" evidence="1">
    <location>
        <begin position="333"/>
        <end position="357"/>
    </location>
</feature>
<feature type="transmembrane region" description="Helical" evidence="1">
    <location>
        <begin position="263"/>
        <end position="292"/>
    </location>
</feature>
<keyword evidence="3" id="KW-1185">Reference proteome</keyword>
<protein>
    <recommendedName>
        <fullName evidence="4">Polymerase</fullName>
    </recommendedName>
</protein>
<feature type="transmembrane region" description="Helical" evidence="1">
    <location>
        <begin position="304"/>
        <end position="321"/>
    </location>
</feature>
<feature type="transmembrane region" description="Helical" evidence="1">
    <location>
        <begin position="77"/>
        <end position="97"/>
    </location>
</feature>
<evidence type="ECO:0000313" key="3">
    <source>
        <dbReference type="Proteomes" id="UP000215244"/>
    </source>
</evidence>